<reference evidence="2 3" key="1">
    <citation type="submission" date="2015-12" db="EMBL/GenBank/DDBJ databases">
        <title>Genome comparisons provide insights into the role of secondary metabolites in the pathogenic phase of the Photorhabdus life cycle.</title>
        <authorList>
            <person name="Tobias N.J."/>
            <person name="Mishra B."/>
            <person name="Gupta D.K."/>
            <person name="Thines M."/>
            <person name="Stinear T.P."/>
            <person name="Bode H.B."/>
        </authorList>
    </citation>
    <scope>NUCLEOTIDE SEQUENCE [LARGE SCALE GENOMIC DNA]</scope>
    <source>
        <strain evidence="2 3">PB68.1</strain>
    </source>
</reference>
<feature type="compositionally biased region" description="Low complexity" evidence="1">
    <location>
        <begin position="184"/>
        <end position="196"/>
    </location>
</feature>
<feature type="compositionally biased region" description="Low complexity" evidence="1">
    <location>
        <begin position="13"/>
        <end position="30"/>
    </location>
</feature>
<gene>
    <name evidence="2" type="ORF">Ppb6_02583</name>
</gene>
<feature type="compositionally biased region" description="Basic and acidic residues" evidence="1">
    <location>
        <begin position="59"/>
        <end position="135"/>
    </location>
</feature>
<feature type="region of interest" description="Disordered" evidence="1">
    <location>
        <begin position="1"/>
        <end position="219"/>
    </location>
</feature>
<comment type="caution">
    <text evidence="2">The sequence shown here is derived from an EMBL/GenBank/DDBJ whole genome shotgun (WGS) entry which is preliminary data.</text>
</comment>
<proteinExistence type="predicted"/>
<dbReference type="EMBL" id="LOMY01000089">
    <property type="protein sequence ID" value="OCQ52256.1"/>
    <property type="molecule type" value="Genomic_DNA"/>
</dbReference>
<evidence type="ECO:0000313" key="2">
    <source>
        <dbReference type="EMBL" id="OCQ52256.1"/>
    </source>
</evidence>
<evidence type="ECO:0000256" key="1">
    <source>
        <dbReference type="SAM" id="MobiDB-lite"/>
    </source>
</evidence>
<feature type="compositionally biased region" description="Polar residues" evidence="1">
    <location>
        <begin position="198"/>
        <end position="210"/>
    </location>
</feature>
<dbReference type="PATRIC" id="fig|286156.4.peg.2924"/>
<dbReference type="Proteomes" id="UP000093476">
    <property type="component" value="Unassembled WGS sequence"/>
</dbReference>
<organism evidence="2 3">
    <name type="scientific">Photorhabdus australis subsp. thailandensis</name>
    <dbReference type="NCBI Taxonomy" id="2805096"/>
    <lineage>
        <taxon>Bacteria</taxon>
        <taxon>Pseudomonadati</taxon>
        <taxon>Pseudomonadota</taxon>
        <taxon>Gammaproteobacteria</taxon>
        <taxon>Enterobacterales</taxon>
        <taxon>Morganellaceae</taxon>
        <taxon>Photorhabdus</taxon>
    </lineage>
</organism>
<evidence type="ECO:0000313" key="3">
    <source>
        <dbReference type="Proteomes" id="UP000093476"/>
    </source>
</evidence>
<feature type="compositionally biased region" description="Basic and acidic residues" evidence="1">
    <location>
        <begin position="1"/>
        <end position="12"/>
    </location>
</feature>
<name>A0A1C0U305_9GAMM</name>
<feature type="compositionally biased region" description="Basic and acidic residues" evidence="1">
    <location>
        <begin position="156"/>
        <end position="177"/>
    </location>
</feature>
<protein>
    <submittedName>
        <fullName evidence="2">Uncharacterized protein</fullName>
    </submittedName>
</protein>
<keyword evidence="3" id="KW-1185">Reference proteome</keyword>
<sequence length="219" mass="25558">MRQERERLELEAAAKQSSGMPKPPDMSKMPPLTPWVDPNGAGSSKKKTDAGGQQPPQQEKSEEPKDFSLSLDDIKNVKLKERTEEDEEKRLRDKERRRLKRMAELGEEERKKKEEEERKIKEVEEEEQANRALREKLKKKYQASRNDDDDDDDDHQEWLKKLKKEPEEKPELQRDNGSKPTEVLDPNLLLNHPLLNQGGDNSTLHTNNTGPDEDDEDWK</sequence>
<accession>A0A1C0U305</accession>
<dbReference type="AlphaFoldDB" id="A0A1C0U305"/>